<name>K4ALS7_SETIT</name>
<feature type="region of interest" description="Disordered" evidence="1">
    <location>
        <begin position="1"/>
        <end position="81"/>
    </location>
</feature>
<reference evidence="3" key="1">
    <citation type="journal article" date="2012" name="Nat. Biotechnol.">
        <title>Reference genome sequence of the model plant Setaria.</title>
        <authorList>
            <person name="Bennetzen J.L."/>
            <person name="Schmutz J."/>
            <person name="Wang H."/>
            <person name="Percifield R."/>
            <person name="Hawkins J."/>
            <person name="Pontaroli A.C."/>
            <person name="Estep M."/>
            <person name="Feng L."/>
            <person name="Vaughn J.N."/>
            <person name="Grimwood J."/>
            <person name="Jenkins J."/>
            <person name="Barry K."/>
            <person name="Lindquist E."/>
            <person name="Hellsten U."/>
            <person name="Deshpande S."/>
            <person name="Wang X."/>
            <person name="Wu X."/>
            <person name="Mitros T."/>
            <person name="Triplett J."/>
            <person name="Yang X."/>
            <person name="Ye C.Y."/>
            <person name="Mauro-Herrera M."/>
            <person name="Wang L."/>
            <person name="Li P."/>
            <person name="Sharma M."/>
            <person name="Sharma R."/>
            <person name="Ronald P.C."/>
            <person name="Panaud O."/>
            <person name="Kellogg E.A."/>
            <person name="Brutnell T.P."/>
            <person name="Doust A.N."/>
            <person name="Tuskan G.A."/>
            <person name="Rokhsar D."/>
            <person name="Devos K.M."/>
        </authorList>
    </citation>
    <scope>NUCLEOTIDE SEQUENCE [LARGE SCALE GENOMIC DNA]</scope>
    <source>
        <strain evidence="3">cv. Yugu1</strain>
    </source>
</reference>
<evidence type="ECO:0000313" key="2">
    <source>
        <dbReference type="EnsemblPlants" id="KQK87058"/>
    </source>
</evidence>
<organism evidence="2 3">
    <name type="scientific">Setaria italica</name>
    <name type="common">Foxtail millet</name>
    <name type="synonym">Panicum italicum</name>
    <dbReference type="NCBI Taxonomy" id="4555"/>
    <lineage>
        <taxon>Eukaryota</taxon>
        <taxon>Viridiplantae</taxon>
        <taxon>Streptophyta</taxon>
        <taxon>Embryophyta</taxon>
        <taxon>Tracheophyta</taxon>
        <taxon>Spermatophyta</taxon>
        <taxon>Magnoliopsida</taxon>
        <taxon>Liliopsida</taxon>
        <taxon>Poales</taxon>
        <taxon>Poaceae</taxon>
        <taxon>PACMAD clade</taxon>
        <taxon>Panicoideae</taxon>
        <taxon>Panicodae</taxon>
        <taxon>Paniceae</taxon>
        <taxon>Cenchrinae</taxon>
        <taxon>Setaria</taxon>
    </lineage>
</organism>
<evidence type="ECO:0000256" key="1">
    <source>
        <dbReference type="SAM" id="MobiDB-lite"/>
    </source>
</evidence>
<accession>K4ALS7</accession>
<dbReference type="EnsemblPlants" id="KQK87058">
    <property type="protein sequence ID" value="KQK87058"/>
    <property type="gene ID" value="SETIT_039860mg"/>
</dbReference>
<dbReference type="HOGENOM" id="CLU_644662_0_0_1"/>
<feature type="region of interest" description="Disordered" evidence="1">
    <location>
        <begin position="115"/>
        <end position="139"/>
    </location>
</feature>
<reference evidence="2" key="2">
    <citation type="submission" date="2018-08" db="UniProtKB">
        <authorList>
            <consortium name="EnsemblPlants"/>
        </authorList>
    </citation>
    <scope>IDENTIFICATION</scope>
    <source>
        <strain evidence="2">Yugu1</strain>
    </source>
</reference>
<feature type="region of interest" description="Disordered" evidence="1">
    <location>
        <begin position="291"/>
        <end position="315"/>
    </location>
</feature>
<dbReference type="EMBL" id="AGNK02005367">
    <property type="status" value="NOT_ANNOTATED_CDS"/>
    <property type="molecule type" value="Genomic_DNA"/>
</dbReference>
<feature type="compositionally biased region" description="Pro residues" evidence="1">
    <location>
        <begin position="292"/>
        <end position="304"/>
    </location>
</feature>
<dbReference type="InParanoid" id="K4ALS7"/>
<sequence length="426" mass="46527">MPPPPLRHAAIVPRSHPRNRRSPNHDPTLVEVKRMAHHTMPKRPPPCRTHRQSVAAAPNIPNDRSTASDPIPSKTNSNMWGPRHIHHLTPLLGHITLKRTGASPLLPLDSTLASPPGVTQSHRAAPISSPSPRCHRNPSNTTWSNLRLLDTMVHRLGETPIRRQLKKGLWQTQKLRLQGGERRLRASPSSKLRRASSRRWATSCNISLHATTTRCASRTRPPWHHARPLLVTLAAATPSCLLRVVLLLRTATTASCRDPCHCHISAAPPAAAGMPLAPCRYSHVTACSARAPRPPRAVLPPAAPPRRRRQSTQASAPLAASLPALCHCLVTHSHRSARPLHAVSTCATHVRPLMASAATGDAVELWQQATASPPPTFAPPHAATRNAAERFHPQIRVLAVHPGTPQGLLNSRPPLARRCGRQQIHR</sequence>
<protein>
    <submittedName>
        <fullName evidence="2">Uncharacterized protein</fullName>
    </submittedName>
</protein>
<proteinExistence type="predicted"/>
<dbReference type="Proteomes" id="UP000004995">
    <property type="component" value="Unassembled WGS sequence"/>
</dbReference>
<feature type="region of interest" description="Disordered" evidence="1">
    <location>
        <begin position="403"/>
        <end position="426"/>
    </location>
</feature>
<dbReference type="AlphaFoldDB" id="K4ALS7"/>
<dbReference type="Gramene" id="KQK87058">
    <property type="protein sequence ID" value="KQK87058"/>
    <property type="gene ID" value="SETIT_039860mg"/>
</dbReference>
<feature type="compositionally biased region" description="Polar residues" evidence="1">
    <location>
        <begin position="62"/>
        <end position="79"/>
    </location>
</feature>
<keyword evidence="3" id="KW-1185">Reference proteome</keyword>
<evidence type="ECO:0000313" key="3">
    <source>
        <dbReference type="Proteomes" id="UP000004995"/>
    </source>
</evidence>